<protein>
    <submittedName>
        <fullName evidence="3">Peptidase M23</fullName>
    </submittedName>
</protein>
<evidence type="ECO:0000313" key="3">
    <source>
        <dbReference type="EMBL" id="AXC48521.1"/>
    </source>
</evidence>
<dbReference type="RefSeq" id="WP_114074841.1">
    <property type="nucleotide sequence ID" value="NZ_CP030918.1"/>
</dbReference>
<dbReference type="OrthoDB" id="9809144at2"/>
<evidence type="ECO:0000256" key="1">
    <source>
        <dbReference type="SAM" id="MobiDB-lite"/>
    </source>
</evidence>
<feature type="compositionally biased region" description="Low complexity" evidence="1">
    <location>
        <begin position="412"/>
        <end position="427"/>
    </location>
</feature>
<feature type="region of interest" description="Disordered" evidence="1">
    <location>
        <begin position="390"/>
        <end position="434"/>
    </location>
</feature>
<keyword evidence="2" id="KW-0732">Signal</keyword>
<gene>
    <name evidence="3" type="ORF">DRW48_01310</name>
</gene>
<feature type="signal peptide" evidence="2">
    <location>
        <begin position="1"/>
        <end position="20"/>
    </location>
</feature>
<dbReference type="EMBL" id="CP030918">
    <property type="protein sequence ID" value="AXC48521.1"/>
    <property type="molecule type" value="Genomic_DNA"/>
</dbReference>
<dbReference type="Gene3D" id="2.70.70.10">
    <property type="entry name" value="Glucose Permease (Domain IIA)"/>
    <property type="match status" value="1"/>
</dbReference>
<evidence type="ECO:0000313" key="4">
    <source>
        <dbReference type="Proteomes" id="UP000252023"/>
    </source>
</evidence>
<accession>A0A344PGL6</accession>
<organism evidence="3 4">
    <name type="scientific">Paracoccus suum</name>
    <dbReference type="NCBI Taxonomy" id="2259340"/>
    <lineage>
        <taxon>Bacteria</taxon>
        <taxon>Pseudomonadati</taxon>
        <taxon>Pseudomonadota</taxon>
        <taxon>Alphaproteobacteria</taxon>
        <taxon>Rhodobacterales</taxon>
        <taxon>Paracoccaceae</taxon>
        <taxon>Paracoccus</taxon>
    </lineage>
</organism>
<dbReference type="InterPro" id="IPR011055">
    <property type="entry name" value="Dup_hybrid_motif"/>
</dbReference>
<dbReference type="SUPFAM" id="SSF51261">
    <property type="entry name" value="Duplicated hybrid motif"/>
    <property type="match status" value="1"/>
</dbReference>
<dbReference type="Proteomes" id="UP000252023">
    <property type="component" value="Chromosome"/>
</dbReference>
<dbReference type="KEGG" id="pars:DRW48_01310"/>
<dbReference type="AlphaFoldDB" id="A0A344PGL6"/>
<reference evidence="4" key="1">
    <citation type="submission" date="2018-07" db="EMBL/GenBank/DDBJ databases">
        <title>Genome sequencing of Paracoccus sp. SC2-6.</title>
        <authorList>
            <person name="Heo J."/>
            <person name="Kim S.-J."/>
            <person name="Kwon S.-W."/>
        </authorList>
    </citation>
    <scope>NUCLEOTIDE SEQUENCE [LARGE SCALE GENOMIC DNA]</scope>
    <source>
        <strain evidence="4">SC2-6</strain>
    </source>
</reference>
<sequence length="434" mass="44770">MIRRSLAICAALLVGTPVLAATTPADGAAAEAGAAASALRAATGKLDQALSADDQVVALSEVIRAYEQGQAALRQGLRRASAREDQIRDGFDARRGELSRMLAVMADLGRAPEATLLLHPRGPEATARAGMVMASVAPALRAEADGLRTDLDEIATIRKAQENAAETLASGLGRVQEARRLLASAVTDRSTLPKRFLDDPDELKQLAASAESLDAFAKGVAALEADVGPPLSDFEGAQGGLPLPAIGQVLRGYNKPDRAGVRRPGLVLATAPRALVTTPWAATIRYRGPLLDYGNVMILEPARGYLLVLAGMAQVFGETGDVLTAGEPVGLMGGDEGTGPEFGINFVVDAAHGTNATSGESLYIELRKDKNTLDPADWFVTDPAVVAQVAAAGANGEETTEEGSDSGQDGPVAAEDTTTDATAVGGAEDNGTDE</sequence>
<feature type="chain" id="PRO_5016716325" evidence="2">
    <location>
        <begin position="21"/>
        <end position="434"/>
    </location>
</feature>
<name>A0A344PGL6_9RHOB</name>
<evidence type="ECO:0000256" key="2">
    <source>
        <dbReference type="SAM" id="SignalP"/>
    </source>
</evidence>
<proteinExistence type="predicted"/>
<keyword evidence="4" id="KW-1185">Reference proteome</keyword>